<dbReference type="InterPro" id="IPR012675">
    <property type="entry name" value="Beta-grasp_dom_sf"/>
</dbReference>
<dbReference type="EMBL" id="JACKXD010000001">
    <property type="protein sequence ID" value="MBB6645154.1"/>
    <property type="molecule type" value="Genomic_DNA"/>
</dbReference>
<proteinExistence type="predicted"/>
<name>A0A7J9SDZ4_9EURY</name>
<dbReference type="NCBIfam" id="NF041918">
    <property type="entry name" value="SAMP1"/>
    <property type="match status" value="1"/>
</dbReference>
<dbReference type="Gene3D" id="3.10.20.30">
    <property type="match status" value="1"/>
</dbReference>
<dbReference type="InterPro" id="IPR003749">
    <property type="entry name" value="ThiS/MoaD-like"/>
</dbReference>
<accession>A0A7J9SDZ4</accession>
<gene>
    <name evidence="2" type="ORF">H5V44_02370</name>
</gene>
<dbReference type="Pfam" id="PF02597">
    <property type="entry name" value="ThiS"/>
    <property type="match status" value="1"/>
</dbReference>
<reference evidence="2 3" key="1">
    <citation type="submission" date="2020-08" db="EMBL/GenBank/DDBJ databases">
        <authorList>
            <person name="Seo M.-J."/>
        </authorList>
    </citation>
    <scope>NUCLEOTIDE SEQUENCE [LARGE SCALE GENOMIC DNA]</scope>
    <source>
        <strain evidence="2 3">MBLA0160</strain>
    </source>
</reference>
<comment type="caution">
    <text evidence="2">The sequence shown here is derived from an EMBL/GenBank/DDBJ whole genome shotgun (WGS) entry which is preliminary data.</text>
</comment>
<evidence type="ECO:0000256" key="1">
    <source>
        <dbReference type="SAM" id="MobiDB-lite"/>
    </source>
</evidence>
<feature type="region of interest" description="Disordered" evidence="1">
    <location>
        <begin position="61"/>
        <end position="90"/>
    </location>
</feature>
<evidence type="ECO:0000313" key="2">
    <source>
        <dbReference type="EMBL" id="MBB6645154.1"/>
    </source>
</evidence>
<dbReference type="SUPFAM" id="SSF54285">
    <property type="entry name" value="MoaD/ThiS"/>
    <property type="match status" value="1"/>
</dbReference>
<keyword evidence="3" id="KW-1185">Reference proteome</keyword>
<dbReference type="CDD" id="cd17040">
    <property type="entry name" value="Ubl_MoaD_like"/>
    <property type="match status" value="1"/>
</dbReference>
<dbReference type="InterPro" id="IPR016155">
    <property type="entry name" value="Mopterin_synth/thiamin_S_b"/>
</dbReference>
<dbReference type="RefSeq" id="WP_185191529.1">
    <property type="nucleotide sequence ID" value="NZ_JACKXD010000001.1"/>
</dbReference>
<dbReference type="AlphaFoldDB" id="A0A7J9SDZ4"/>
<evidence type="ECO:0000313" key="3">
    <source>
        <dbReference type="Proteomes" id="UP000546257"/>
    </source>
</evidence>
<sequence>MKTVTWRLFADLAEVAEGREHTVSVEADGTVGDAIDALLAESTGLRGRVFDGDALADDVNLMRNGSPTAPTEPIEDGDELAMFPPVTGGR</sequence>
<dbReference type="Proteomes" id="UP000546257">
    <property type="component" value="Unassembled WGS sequence"/>
</dbReference>
<protein>
    <submittedName>
        <fullName evidence="2">MoaD/ThiS family protein</fullName>
    </submittedName>
</protein>
<organism evidence="2 3">
    <name type="scientific">Halobellus ruber</name>
    <dbReference type="NCBI Taxonomy" id="2761102"/>
    <lineage>
        <taxon>Archaea</taxon>
        <taxon>Methanobacteriati</taxon>
        <taxon>Methanobacteriota</taxon>
        <taxon>Stenosarchaea group</taxon>
        <taxon>Halobacteria</taxon>
        <taxon>Halobacteriales</taxon>
        <taxon>Haloferacaceae</taxon>
        <taxon>Halobellus</taxon>
    </lineage>
</organism>
<dbReference type="InterPro" id="IPR054834">
    <property type="entry name" value="SAMP1_3"/>
</dbReference>